<gene>
    <name evidence="3" type="ORF">CFK39_11460</name>
</gene>
<name>A0A220UDP0_9MICO</name>
<feature type="compositionally biased region" description="Basic and acidic residues" evidence="1">
    <location>
        <begin position="421"/>
        <end position="431"/>
    </location>
</feature>
<keyword evidence="3" id="KW-0255">Endonuclease</keyword>
<sequence length="520" mass="58053">MTVTIRRPGGGGSDGTAPAAPATMVRARSPLTPESLLRRGRVDPGSADAAAVSRMMDLEREESRRYARHLRDLAPFWIDHEDPDLAEDREERSLAIAIALRTTTALASFRIREAHIALREMPRTFERLAAGDMPRRWHEKMLKAVRDLTGFQRSQADEYIAAWDLASIPADRFHDELRQLVSWFEREQPRHCPEHSRDVTVETSGRDDGVACLRVTGPIPEILALARRIDASTTAVQSAQRHALAQGAPIPFDLDGDVARDGSAMTRAALRYAIIHRTLLDTAGVEVPAPRHRINIVVPVLTLMGVDDTPATYDGMTPLPAAMARDLAESEPVWHRVFTHPVTGAFLPLPAQRYRPTPEMVEHLRLTTPRCAAPGCTKGTTDDAENDHIEEFDHAHPARGGPTSIDNLHRLHWGHHDLKTAGRVDPVREPDGSTTWTVGSPPLITTRVSPRPDLATPRFATAMMESWEHYRWLCMTEEMERNGEVERIFREWGPIDPAVDGQHDDEESARRAPWAGDPPF</sequence>
<dbReference type="RefSeq" id="WP_089065575.1">
    <property type="nucleotide sequence ID" value="NZ_CP022316.1"/>
</dbReference>
<keyword evidence="4" id="KW-1185">Reference proteome</keyword>
<evidence type="ECO:0000313" key="3">
    <source>
        <dbReference type="EMBL" id="ASK66334.1"/>
    </source>
</evidence>
<dbReference type="Proteomes" id="UP000198398">
    <property type="component" value="Chromosome"/>
</dbReference>
<feature type="domain" description="DUF222" evidence="2">
    <location>
        <begin position="86"/>
        <end position="365"/>
    </location>
</feature>
<dbReference type="InterPro" id="IPR003870">
    <property type="entry name" value="DUF222"/>
</dbReference>
<keyword evidence="3" id="KW-0540">Nuclease</keyword>
<evidence type="ECO:0000259" key="2">
    <source>
        <dbReference type="Pfam" id="PF02720"/>
    </source>
</evidence>
<feature type="region of interest" description="Disordered" evidence="1">
    <location>
        <begin position="1"/>
        <end position="23"/>
    </location>
</feature>
<feature type="region of interest" description="Disordered" evidence="1">
    <location>
        <begin position="421"/>
        <end position="450"/>
    </location>
</feature>
<dbReference type="Pfam" id="PF02720">
    <property type="entry name" value="DUF222"/>
    <property type="match status" value="1"/>
</dbReference>
<organism evidence="3 4">
    <name type="scientific">Brachybacterium avium</name>
    <dbReference type="NCBI Taxonomy" id="2017485"/>
    <lineage>
        <taxon>Bacteria</taxon>
        <taxon>Bacillati</taxon>
        <taxon>Actinomycetota</taxon>
        <taxon>Actinomycetes</taxon>
        <taxon>Micrococcales</taxon>
        <taxon>Dermabacteraceae</taxon>
        <taxon>Brachybacterium</taxon>
    </lineage>
</organism>
<reference evidence="4" key="1">
    <citation type="submission" date="2017-07" db="EMBL/GenBank/DDBJ databases">
        <title>Brachybacterium sp. VR2415.</title>
        <authorList>
            <person name="Tak E.J."/>
            <person name="Bae J.-W."/>
        </authorList>
    </citation>
    <scope>NUCLEOTIDE SEQUENCE [LARGE SCALE GENOMIC DNA]</scope>
    <source>
        <strain evidence="4">VR2415</strain>
    </source>
</reference>
<dbReference type="InterPro" id="IPR003615">
    <property type="entry name" value="HNH_nuc"/>
</dbReference>
<dbReference type="KEGG" id="brv:CFK39_11460"/>
<dbReference type="EMBL" id="CP022316">
    <property type="protein sequence ID" value="ASK66334.1"/>
    <property type="molecule type" value="Genomic_DNA"/>
</dbReference>
<dbReference type="OrthoDB" id="4788037at2"/>
<evidence type="ECO:0000256" key="1">
    <source>
        <dbReference type="SAM" id="MobiDB-lite"/>
    </source>
</evidence>
<dbReference type="GO" id="GO:0004519">
    <property type="term" value="F:endonuclease activity"/>
    <property type="evidence" value="ECO:0007669"/>
    <property type="project" value="UniProtKB-KW"/>
</dbReference>
<accession>A0A220UDP0</accession>
<keyword evidence="3" id="KW-0378">Hydrolase</keyword>
<dbReference type="AlphaFoldDB" id="A0A220UDP0"/>
<protein>
    <submittedName>
        <fullName evidence="3">HNH endonuclease</fullName>
    </submittedName>
</protein>
<dbReference type="CDD" id="cd00085">
    <property type="entry name" value="HNHc"/>
    <property type="match status" value="1"/>
</dbReference>
<proteinExistence type="predicted"/>
<evidence type="ECO:0000313" key="4">
    <source>
        <dbReference type="Proteomes" id="UP000198398"/>
    </source>
</evidence>
<feature type="region of interest" description="Disordered" evidence="1">
    <location>
        <begin position="496"/>
        <end position="520"/>
    </location>
</feature>